<keyword evidence="4" id="KW-1185">Reference proteome</keyword>
<sequence>MAQETPGNGPGNGFELVDAVVSIRDDLMAAAERGAGEDLRFEVGDIELELSVEMRRDARARTGVKAWVVSGEAEAGAGRTRTHRVTVTLKPKDRRTGGGWEIAHDDEGHTWAR</sequence>
<name>A0ABN3MGW6_9ACTN</name>
<dbReference type="RefSeq" id="WP_344384838.1">
    <property type="nucleotide sequence ID" value="NZ_BAAATA010000030.1"/>
</dbReference>
<evidence type="ECO:0000313" key="4">
    <source>
        <dbReference type="Proteomes" id="UP001501358"/>
    </source>
</evidence>
<organism evidence="3 4">
    <name type="scientific">Streptomyces thermolineatus</name>
    <dbReference type="NCBI Taxonomy" id="44033"/>
    <lineage>
        <taxon>Bacteria</taxon>
        <taxon>Bacillati</taxon>
        <taxon>Actinomycetota</taxon>
        <taxon>Actinomycetes</taxon>
        <taxon>Kitasatosporales</taxon>
        <taxon>Streptomycetaceae</taxon>
        <taxon>Streptomyces</taxon>
    </lineage>
</organism>
<evidence type="ECO:0000259" key="2">
    <source>
        <dbReference type="Pfam" id="PF19631"/>
    </source>
</evidence>
<feature type="region of interest" description="Disordered" evidence="1">
    <location>
        <begin position="92"/>
        <end position="113"/>
    </location>
</feature>
<gene>
    <name evidence="3" type="ORF">GCM10010406_42970</name>
</gene>
<feature type="domain" description="Trypsin-co-occurring" evidence="2">
    <location>
        <begin position="15"/>
        <end position="91"/>
    </location>
</feature>
<comment type="caution">
    <text evidence="3">The sequence shown here is derived from an EMBL/GenBank/DDBJ whole genome shotgun (WGS) entry which is preliminary data.</text>
</comment>
<protein>
    <recommendedName>
        <fullName evidence="2">Trypsin-co-occurring domain-containing protein</fullName>
    </recommendedName>
</protein>
<evidence type="ECO:0000313" key="3">
    <source>
        <dbReference type="EMBL" id="GAA2501876.1"/>
    </source>
</evidence>
<proteinExistence type="predicted"/>
<dbReference type="Proteomes" id="UP001501358">
    <property type="component" value="Unassembled WGS sequence"/>
</dbReference>
<evidence type="ECO:0000256" key="1">
    <source>
        <dbReference type="SAM" id="MobiDB-lite"/>
    </source>
</evidence>
<dbReference type="EMBL" id="BAAATA010000030">
    <property type="protein sequence ID" value="GAA2501876.1"/>
    <property type="molecule type" value="Genomic_DNA"/>
</dbReference>
<dbReference type="Pfam" id="PF19631">
    <property type="entry name" value="Trypco2"/>
    <property type="match status" value="1"/>
</dbReference>
<dbReference type="InterPro" id="IPR045608">
    <property type="entry name" value="Trypco2"/>
</dbReference>
<reference evidence="3 4" key="1">
    <citation type="journal article" date="2019" name="Int. J. Syst. Evol. Microbiol.">
        <title>The Global Catalogue of Microorganisms (GCM) 10K type strain sequencing project: providing services to taxonomists for standard genome sequencing and annotation.</title>
        <authorList>
            <consortium name="The Broad Institute Genomics Platform"/>
            <consortium name="The Broad Institute Genome Sequencing Center for Infectious Disease"/>
            <person name="Wu L."/>
            <person name="Ma J."/>
        </authorList>
    </citation>
    <scope>NUCLEOTIDE SEQUENCE [LARGE SCALE GENOMIC DNA]</scope>
    <source>
        <strain evidence="3 4">JCM 6307</strain>
    </source>
</reference>
<accession>A0ABN3MGW6</accession>